<keyword evidence="7" id="KW-1185">Reference proteome</keyword>
<evidence type="ECO:0000256" key="4">
    <source>
        <dbReference type="PROSITE-ProRule" id="PRU00335"/>
    </source>
</evidence>
<evidence type="ECO:0000313" key="6">
    <source>
        <dbReference type="EMBL" id="MBW8482335.1"/>
    </source>
</evidence>
<evidence type="ECO:0000256" key="3">
    <source>
        <dbReference type="ARBA" id="ARBA00023163"/>
    </source>
</evidence>
<dbReference type="SUPFAM" id="SSF46689">
    <property type="entry name" value="Homeodomain-like"/>
    <property type="match status" value="1"/>
</dbReference>
<evidence type="ECO:0000313" key="7">
    <source>
        <dbReference type="Proteomes" id="UP000774570"/>
    </source>
</evidence>
<evidence type="ECO:0000256" key="2">
    <source>
        <dbReference type="ARBA" id="ARBA00023125"/>
    </source>
</evidence>
<comment type="caution">
    <text evidence="6">The sequence shown here is derived from an EMBL/GenBank/DDBJ whole genome shotgun (WGS) entry which is preliminary data.</text>
</comment>
<proteinExistence type="predicted"/>
<dbReference type="Proteomes" id="UP000774570">
    <property type="component" value="Unassembled WGS sequence"/>
</dbReference>
<dbReference type="SUPFAM" id="SSF48498">
    <property type="entry name" value="Tetracyclin repressor-like, C-terminal domain"/>
    <property type="match status" value="1"/>
</dbReference>
<dbReference type="Gene3D" id="1.10.357.10">
    <property type="entry name" value="Tetracycline Repressor, domain 2"/>
    <property type="match status" value="1"/>
</dbReference>
<keyword evidence="3" id="KW-0804">Transcription</keyword>
<protein>
    <submittedName>
        <fullName evidence="6">TetR/AcrR family transcriptional regulator</fullName>
    </submittedName>
</protein>
<reference evidence="6 7" key="1">
    <citation type="submission" date="2021-07" db="EMBL/GenBank/DDBJ databases">
        <title>Actinomadura sp. PM05-2 isolated from lichen.</title>
        <authorList>
            <person name="Somphong A."/>
            <person name="Phongsopitanun W."/>
            <person name="Tanasupawat S."/>
            <person name="Peongsungnone V."/>
        </authorList>
    </citation>
    <scope>NUCLEOTIDE SEQUENCE [LARGE SCALE GENOMIC DNA]</scope>
    <source>
        <strain evidence="6 7">PM05-2</strain>
    </source>
</reference>
<dbReference type="RefSeq" id="WP_220164798.1">
    <property type="nucleotide sequence ID" value="NZ_JAIBOA010000004.1"/>
</dbReference>
<dbReference type="InterPro" id="IPR001647">
    <property type="entry name" value="HTH_TetR"/>
</dbReference>
<dbReference type="Gene3D" id="1.10.10.60">
    <property type="entry name" value="Homeodomain-like"/>
    <property type="match status" value="1"/>
</dbReference>
<evidence type="ECO:0000259" key="5">
    <source>
        <dbReference type="PROSITE" id="PS50977"/>
    </source>
</evidence>
<feature type="DNA-binding region" description="H-T-H motif" evidence="4">
    <location>
        <begin position="41"/>
        <end position="60"/>
    </location>
</feature>
<sequence>MQSEEDGRRAHTGRRRNEAARRAILDVAVELLGRSGGEPVTIDTIAAAAGVGKQTIYRWWPSKGAVLLEALAERADGDIPLPDTGTLEGDLTAFVTATFAVSGHPRTAAVLRGTMAEAQRDPSAGERMRAFIAVRRATLRTLFDRADLRPGTDVDLLVDQIYGVLWYRILVGHAPLDARAAAALARTVAAAAQE</sequence>
<feature type="domain" description="HTH tetR-type" evidence="5">
    <location>
        <begin position="18"/>
        <end position="78"/>
    </location>
</feature>
<dbReference type="InterPro" id="IPR036271">
    <property type="entry name" value="Tet_transcr_reg_TetR-rel_C_sf"/>
</dbReference>
<dbReference type="EMBL" id="JAIBOA010000004">
    <property type="protein sequence ID" value="MBW8482335.1"/>
    <property type="molecule type" value="Genomic_DNA"/>
</dbReference>
<organism evidence="6 7">
    <name type="scientific">Actinomadura parmotrematis</name>
    <dbReference type="NCBI Taxonomy" id="2864039"/>
    <lineage>
        <taxon>Bacteria</taxon>
        <taxon>Bacillati</taxon>
        <taxon>Actinomycetota</taxon>
        <taxon>Actinomycetes</taxon>
        <taxon>Streptosporangiales</taxon>
        <taxon>Thermomonosporaceae</taxon>
        <taxon>Actinomadura</taxon>
    </lineage>
</organism>
<dbReference type="InterPro" id="IPR011075">
    <property type="entry name" value="TetR_C"/>
</dbReference>
<gene>
    <name evidence="6" type="ORF">K1Y72_08180</name>
</gene>
<dbReference type="PANTHER" id="PTHR30055:SF148">
    <property type="entry name" value="TETR-FAMILY TRANSCRIPTIONAL REGULATOR"/>
    <property type="match status" value="1"/>
</dbReference>
<name>A0ABS7FQ31_9ACTN</name>
<dbReference type="PROSITE" id="PS50977">
    <property type="entry name" value="HTH_TETR_2"/>
    <property type="match status" value="1"/>
</dbReference>
<evidence type="ECO:0000256" key="1">
    <source>
        <dbReference type="ARBA" id="ARBA00023015"/>
    </source>
</evidence>
<dbReference type="PRINTS" id="PR00455">
    <property type="entry name" value="HTHTETR"/>
</dbReference>
<keyword evidence="1" id="KW-0805">Transcription regulation</keyword>
<accession>A0ABS7FQ31</accession>
<keyword evidence="2 4" id="KW-0238">DNA-binding</keyword>
<dbReference type="Pfam" id="PF16859">
    <property type="entry name" value="TetR_C_11"/>
    <property type="match status" value="1"/>
</dbReference>
<dbReference type="PANTHER" id="PTHR30055">
    <property type="entry name" value="HTH-TYPE TRANSCRIPTIONAL REGULATOR RUTR"/>
    <property type="match status" value="1"/>
</dbReference>
<dbReference type="InterPro" id="IPR050109">
    <property type="entry name" value="HTH-type_TetR-like_transc_reg"/>
</dbReference>
<dbReference type="Pfam" id="PF00440">
    <property type="entry name" value="TetR_N"/>
    <property type="match status" value="1"/>
</dbReference>
<dbReference type="InterPro" id="IPR009057">
    <property type="entry name" value="Homeodomain-like_sf"/>
</dbReference>